<feature type="region of interest" description="Disordered" evidence="1">
    <location>
        <begin position="27"/>
        <end position="52"/>
    </location>
</feature>
<sequence>RSQLLSLLKEGKSTRFIASRMRISPSAVSKNRKRYLPDLPKSSGGRPSTLTPTDVRHATQLIATGKAENASEVRKIL</sequence>
<dbReference type="STRING" id="27342.A0A0H2RAT4"/>
<feature type="non-terminal residue" evidence="2">
    <location>
        <position position="1"/>
    </location>
</feature>
<evidence type="ECO:0000313" key="3">
    <source>
        <dbReference type="Proteomes" id="UP000053477"/>
    </source>
</evidence>
<reference evidence="2 3" key="1">
    <citation type="submission" date="2015-04" db="EMBL/GenBank/DDBJ databases">
        <title>Complete genome sequence of Schizopora paradoxa KUC8140, a cosmopolitan wood degrader in East Asia.</title>
        <authorList>
            <consortium name="DOE Joint Genome Institute"/>
            <person name="Min B."/>
            <person name="Park H."/>
            <person name="Jang Y."/>
            <person name="Kim J.-J."/>
            <person name="Kim K.H."/>
            <person name="Pangilinan J."/>
            <person name="Lipzen A."/>
            <person name="Riley R."/>
            <person name="Grigoriev I.V."/>
            <person name="Spatafora J.W."/>
            <person name="Choi I.-G."/>
        </authorList>
    </citation>
    <scope>NUCLEOTIDE SEQUENCE [LARGE SCALE GENOMIC DNA]</scope>
    <source>
        <strain evidence="2 3">KUC8140</strain>
    </source>
</reference>
<dbReference type="InParanoid" id="A0A0H2RAT4"/>
<evidence type="ECO:0000256" key="1">
    <source>
        <dbReference type="SAM" id="MobiDB-lite"/>
    </source>
</evidence>
<dbReference type="Proteomes" id="UP000053477">
    <property type="component" value="Unassembled WGS sequence"/>
</dbReference>
<dbReference type="InterPro" id="IPR009057">
    <property type="entry name" value="Homeodomain-like_sf"/>
</dbReference>
<feature type="non-terminal residue" evidence="2">
    <location>
        <position position="77"/>
    </location>
</feature>
<accession>A0A0H2RAT4</accession>
<dbReference type="InterPro" id="IPR036388">
    <property type="entry name" value="WH-like_DNA-bd_sf"/>
</dbReference>
<dbReference type="Gene3D" id="1.10.10.10">
    <property type="entry name" value="Winged helix-like DNA-binding domain superfamily/Winged helix DNA-binding domain"/>
    <property type="match status" value="1"/>
</dbReference>
<name>A0A0H2RAT4_9AGAM</name>
<gene>
    <name evidence="2" type="ORF">SCHPADRAFT_804561</name>
</gene>
<dbReference type="EMBL" id="KQ086192">
    <property type="protein sequence ID" value="KLO06613.1"/>
    <property type="molecule type" value="Genomic_DNA"/>
</dbReference>
<protein>
    <submittedName>
        <fullName evidence="2">Uncharacterized protein</fullName>
    </submittedName>
</protein>
<organism evidence="2 3">
    <name type="scientific">Schizopora paradoxa</name>
    <dbReference type="NCBI Taxonomy" id="27342"/>
    <lineage>
        <taxon>Eukaryota</taxon>
        <taxon>Fungi</taxon>
        <taxon>Dikarya</taxon>
        <taxon>Basidiomycota</taxon>
        <taxon>Agaricomycotina</taxon>
        <taxon>Agaricomycetes</taxon>
        <taxon>Hymenochaetales</taxon>
        <taxon>Schizoporaceae</taxon>
        <taxon>Schizopora</taxon>
    </lineage>
</organism>
<dbReference type="AlphaFoldDB" id="A0A0H2RAT4"/>
<keyword evidence="3" id="KW-1185">Reference proteome</keyword>
<dbReference type="OrthoDB" id="2680205at2759"/>
<evidence type="ECO:0000313" key="2">
    <source>
        <dbReference type="EMBL" id="KLO06613.1"/>
    </source>
</evidence>
<proteinExistence type="predicted"/>
<dbReference type="SUPFAM" id="SSF46689">
    <property type="entry name" value="Homeodomain-like"/>
    <property type="match status" value="1"/>
</dbReference>